<evidence type="ECO:0000256" key="3">
    <source>
        <dbReference type="ARBA" id="ARBA00022692"/>
    </source>
</evidence>
<evidence type="ECO:0000256" key="4">
    <source>
        <dbReference type="ARBA" id="ARBA00022989"/>
    </source>
</evidence>
<feature type="transmembrane region" description="Helical" evidence="6">
    <location>
        <begin position="160"/>
        <end position="177"/>
    </location>
</feature>
<feature type="transmembrane region" description="Helical" evidence="6">
    <location>
        <begin position="81"/>
        <end position="103"/>
    </location>
</feature>
<dbReference type="Pfam" id="PF08395">
    <property type="entry name" value="7tm_7"/>
    <property type="match status" value="1"/>
</dbReference>
<gene>
    <name evidence="7" type="ORF">CHILSU_LOCUS4098</name>
</gene>
<feature type="transmembrane region" description="Helical" evidence="6">
    <location>
        <begin position="389"/>
        <end position="407"/>
    </location>
</feature>
<comment type="subcellular location">
    <subcellularLocation>
        <location evidence="1 6">Cell membrane</location>
        <topology evidence="1 6">Multi-pass membrane protein</topology>
    </subcellularLocation>
</comment>
<keyword evidence="8" id="KW-1185">Reference proteome</keyword>
<comment type="caution">
    <text evidence="6">Lacks conserved residue(s) required for the propagation of feature annotation.</text>
</comment>
<reference evidence="7" key="1">
    <citation type="submission" date="2021-12" db="EMBL/GenBank/DDBJ databases">
        <authorList>
            <person name="King R."/>
        </authorList>
    </citation>
    <scope>NUCLEOTIDE SEQUENCE</scope>
</reference>
<keyword evidence="6" id="KW-0675">Receptor</keyword>
<keyword evidence="4 6" id="KW-1133">Transmembrane helix</keyword>
<dbReference type="InterPro" id="IPR013604">
    <property type="entry name" value="7TM_chemorcpt"/>
</dbReference>
<keyword evidence="2 6" id="KW-1003">Cell membrane</keyword>
<comment type="similarity">
    <text evidence="6">Belongs to the insect chemoreceptor superfamily. Gustatory receptor (GR) family.</text>
</comment>
<keyword evidence="3 6" id="KW-0812">Transmembrane</keyword>
<name>A0ABN8L7L6_CHISP</name>
<evidence type="ECO:0000256" key="1">
    <source>
        <dbReference type="ARBA" id="ARBA00004651"/>
    </source>
</evidence>
<sequence length="416" mass="48366">MLRFNKCKHYCSVSSKIRHTQGRYCGWEHDVEMTSPNIKVNTFFKEKKKTPFIDAQSKFFIIVESILGLNRTPLLFSKKRNLVVAISFGYCFLFKAALVYGTYRKKELFVPQFLCFIEYGFCCLFSLITWKRMERYYSGLNMFDNEIGCRPHLVAASMRNLCCMLVFSISVGVFYFLTDQFELSIDMNIMVMPMSLIHCLELFYYGQLLSLLIPRLGLINYYVESALSSGESVARPKLDEFGLFKEKHCKNREMSKLMDMYYIAIKAYDFLIDAIKWQLVVILITTFGVTLNFCYHVSLSIIRNENPFMDIMSDMGIIAVEMIPLFSPCLFGDRVHNEVRRLRELIASRLYENKLDKLGRSAARALLALTEARDLSFSLLRMLQIDISLPFKFIGLLVTYLIILLQFDKVIHSSQS</sequence>
<evidence type="ECO:0000256" key="6">
    <source>
        <dbReference type="RuleBase" id="RU363108"/>
    </source>
</evidence>
<evidence type="ECO:0000256" key="5">
    <source>
        <dbReference type="ARBA" id="ARBA00023136"/>
    </source>
</evidence>
<feature type="transmembrane region" description="Helical" evidence="6">
    <location>
        <begin position="189"/>
        <end position="206"/>
    </location>
</feature>
<protein>
    <recommendedName>
        <fullName evidence="6">Gustatory receptor</fullName>
    </recommendedName>
</protein>
<evidence type="ECO:0000256" key="2">
    <source>
        <dbReference type="ARBA" id="ARBA00022475"/>
    </source>
</evidence>
<organism evidence="7 8">
    <name type="scientific">Chilo suppressalis</name>
    <name type="common">Asiatic rice borer moth</name>
    <dbReference type="NCBI Taxonomy" id="168631"/>
    <lineage>
        <taxon>Eukaryota</taxon>
        <taxon>Metazoa</taxon>
        <taxon>Ecdysozoa</taxon>
        <taxon>Arthropoda</taxon>
        <taxon>Hexapoda</taxon>
        <taxon>Insecta</taxon>
        <taxon>Pterygota</taxon>
        <taxon>Neoptera</taxon>
        <taxon>Endopterygota</taxon>
        <taxon>Lepidoptera</taxon>
        <taxon>Glossata</taxon>
        <taxon>Ditrysia</taxon>
        <taxon>Pyraloidea</taxon>
        <taxon>Crambidae</taxon>
        <taxon>Crambinae</taxon>
        <taxon>Chilo</taxon>
    </lineage>
</organism>
<feature type="transmembrane region" description="Helical" evidence="6">
    <location>
        <begin position="109"/>
        <end position="130"/>
    </location>
</feature>
<proteinExistence type="inferred from homology"/>
<feature type="transmembrane region" description="Helical" evidence="6">
    <location>
        <begin position="279"/>
        <end position="299"/>
    </location>
</feature>
<dbReference type="EMBL" id="OU963911">
    <property type="protein sequence ID" value="CAH2984104.1"/>
    <property type="molecule type" value="Genomic_DNA"/>
</dbReference>
<keyword evidence="5 6" id="KW-0472">Membrane</keyword>
<evidence type="ECO:0000313" key="8">
    <source>
        <dbReference type="Proteomes" id="UP001153292"/>
    </source>
</evidence>
<evidence type="ECO:0000313" key="7">
    <source>
        <dbReference type="EMBL" id="CAH2984104.1"/>
    </source>
</evidence>
<comment type="function">
    <text evidence="6">Gustatory receptor which mediates acceptance or avoidance behavior, depending on its substrates.</text>
</comment>
<accession>A0ABN8L7L6</accession>
<dbReference type="Proteomes" id="UP001153292">
    <property type="component" value="Chromosome 18"/>
</dbReference>
<keyword evidence="6" id="KW-0807">Transducer</keyword>